<comment type="caution">
    <text evidence="2">The sequence shown here is derived from an EMBL/GenBank/DDBJ whole genome shotgun (WGS) entry which is preliminary data.</text>
</comment>
<organism evidence="2 3">
    <name type="scientific">Elysia crispata</name>
    <name type="common">lettuce slug</name>
    <dbReference type="NCBI Taxonomy" id="231223"/>
    <lineage>
        <taxon>Eukaryota</taxon>
        <taxon>Metazoa</taxon>
        <taxon>Spiralia</taxon>
        <taxon>Lophotrochozoa</taxon>
        <taxon>Mollusca</taxon>
        <taxon>Gastropoda</taxon>
        <taxon>Heterobranchia</taxon>
        <taxon>Euthyneura</taxon>
        <taxon>Panpulmonata</taxon>
        <taxon>Sacoglossa</taxon>
        <taxon>Placobranchoidea</taxon>
        <taxon>Plakobranchidae</taxon>
        <taxon>Elysia</taxon>
    </lineage>
</organism>
<sequence>MDLMRDLHIGDIPPDCPGAGQSLLLWIQSHVQRSDRLSRRADQPSLRDDPEYQALLDNFGPSRATPGDSLKLILRETAVWPSAHSRAGDKTPHVNAMSRRDNLAGSTSGGKPV</sequence>
<dbReference type="EMBL" id="JAWDGP010000342">
    <property type="protein sequence ID" value="KAK3801247.1"/>
    <property type="molecule type" value="Genomic_DNA"/>
</dbReference>
<gene>
    <name evidence="2" type="ORF">RRG08_067050</name>
</gene>
<reference evidence="2" key="1">
    <citation type="journal article" date="2023" name="G3 (Bethesda)">
        <title>A reference genome for the long-term kleptoplast-retaining sea slug Elysia crispata morphotype clarki.</title>
        <authorList>
            <person name="Eastman K.E."/>
            <person name="Pendleton A.L."/>
            <person name="Shaikh M.A."/>
            <person name="Suttiyut T."/>
            <person name="Ogas R."/>
            <person name="Tomko P."/>
            <person name="Gavelis G."/>
            <person name="Widhalm J.R."/>
            <person name="Wisecaver J.H."/>
        </authorList>
    </citation>
    <scope>NUCLEOTIDE SEQUENCE</scope>
    <source>
        <strain evidence="2">ECLA1</strain>
    </source>
</reference>
<accession>A0AAE1B7W6</accession>
<dbReference type="Proteomes" id="UP001283361">
    <property type="component" value="Unassembled WGS sequence"/>
</dbReference>
<evidence type="ECO:0000256" key="1">
    <source>
        <dbReference type="SAM" id="MobiDB-lite"/>
    </source>
</evidence>
<proteinExistence type="predicted"/>
<evidence type="ECO:0000313" key="3">
    <source>
        <dbReference type="Proteomes" id="UP001283361"/>
    </source>
</evidence>
<dbReference type="AlphaFoldDB" id="A0AAE1B7W6"/>
<feature type="compositionally biased region" description="Basic and acidic residues" evidence="1">
    <location>
        <begin position="86"/>
        <end position="102"/>
    </location>
</feature>
<keyword evidence="3" id="KW-1185">Reference proteome</keyword>
<protein>
    <submittedName>
        <fullName evidence="2">Uncharacterized protein</fullName>
    </submittedName>
</protein>
<evidence type="ECO:0000313" key="2">
    <source>
        <dbReference type="EMBL" id="KAK3801247.1"/>
    </source>
</evidence>
<feature type="region of interest" description="Disordered" evidence="1">
    <location>
        <begin position="81"/>
        <end position="113"/>
    </location>
</feature>
<name>A0AAE1B7W6_9GAST</name>